<evidence type="ECO:0000256" key="2">
    <source>
        <dbReference type="SAM" id="MobiDB-lite"/>
    </source>
</evidence>
<comment type="caution">
    <text evidence="4">The sequence shown here is derived from an EMBL/GenBank/DDBJ whole genome shotgun (WGS) entry which is preliminary data.</text>
</comment>
<dbReference type="GO" id="GO:0003676">
    <property type="term" value="F:nucleic acid binding"/>
    <property type="evidence" value="ECO:0007669"/>
    <property type="project" value="InterPro"/>
</dbReference>
<evidence type="ECO:0000256" key="1">
    <source>
        <dbReference type="PROSITE-ProRule" id="PRU00047"/>
    </source>
</evidence>
<reference evidence="4" key="2">
    <citation type="journal article" date="2024" name="Plant">
        <title>Genomic evolution and insights into agronomic trait innovations of Sesamum species.</title>
        <authorList>
            <person name="Miao H."/>
            <person name="Wang L."/>
            <person name="Qu L."/>
            <person name="Liu H."/>
            <person name="Sun Y."/>
            <person name="Le M."/>
            <person name="Wang Q."/>
            <person name="Wei S."/>
            <person name="Zheng Y."/>
            <person name="Lin W."/>
            <person name="Duan Y."/>
            <person name="Cao H."/>
            <person name="Xiong S."/>
            <person name="Wang X."/>
            <person name="Wei L."/>
            <person name="Li C."/>
            <person name="Ma Q."/>
            <person name="Ju M."/>
            <person name="Zhao R."/>
            <person name="Li G."/>
            <person name="Mu C."/>
            <person name="Tian Q."/>
            <person name="Mei H."/>
            <person name="Zhang T."/>
            <person name="Gao T."/>
            <person name="Zhang H."/>
        </authorList>
    </citation>
    <scope>NUCLEOTIDE SEQUENCE</scope>
    <source>
        <strain evidence="4">KEN1</strain>
    </source>
</reference>
<dbReference type="Gene3D" id="4.10.60.10">
    <property type="entry name" value="Zinc finger, CCHC-type"/>
    <property type="match status" value="1"/>
</dbReference>
<dbReference type="EMBL" id="JACGWN010000001">
    <property type="protein sequence ID" value="KAL0461403.1"/>
    <property type="molecule type" value="Genomic_DNA"/>
</dbReference>
<dbReference type="SMART" id="SM00343">
    <property type="entry name" value="ZnF_C2HC"/>
    <property type="match status" value="1"/>
</dbReference>
<name>A0AAW2Y6F7_9LAMI</name>
<dbReference type="InterPro" id="IPR036875">
    <property type="entry name" value="Znf_CCHC_sf"/>
</dbReference>
<sequence>MSKNSLTAILEANIFNGINYNDWLRNLRIVLDFENQTYVLDRSLPRALLEESTHEERLIFEKWLEDNRKIRSIVLGSMTNDIQKQYDRPDDVQSIMLRMSQIYAVPDRHIRYAATKAFFSTKMIEGSSVQEHGVKMLSLVEKLKDLKANLEKETYIVVILQSLPPSFDSFIVNYNMNGEASISKAKGKGAGRWRRKKGKTESTTASAQSAPIAPLGMGKGKRKAVRQSWIAKDVCIYCREKGHWKRECPKLLSNQGGVQE</sequence>
<dbReference type="Pfam" id="PF14223">
    <property type="entry name" value="Retrotran_gag_2"/>
    <property type="match status" value="1"/>
</dbReference>
<dbReference type="AlphaFoldDB" id="A0AAW2Y6F7"/>
<dbReference type="InterPro" id="IPR001878">
    <property type="entry name" value="Znf_CCHC"/>
</dbReference>
<feature type="region of interest" description="Disordered" evidence="2">
    <location>
        <begin position="185"/>
        <end position="217"/>
    </location>
</feature>
<evidence type="ECO:0000313" key="4">
    <source>
        <dbReference type="EMBL" id="KAL0461403.1"/>
    </source>
</evidence>
<organism evidence="4">
    <name type="scientific">Sesamum latifolium</name>
    <dbReference type="NCBI Taxonomy" id="2727402"/>
    <lineage>
        <taxon>Eukaryota</taxon>
        <taxon>Viridiplantae</taxon>
        <taxon>Streptophyta</taxon>
        <taxon>Embryophyta</taxon>
        <taxon>Tracheophyta</taxon>
        <taxon>Spermatophyta</taxon>
        <taxon>Magnoliopsida</taxon>
        <taxon>eudicotyledons</taxon>
        <taxon>Gunneridae</taxon>
        <taxon>Pentapetalae</taxon>
        <taxon>asterids</taxon>
        <taxon>lamiids</taxon>
        <taxon>Lamiales</taxon>
        <taxon>Pedaliaceae</taxon>
        <taxon>Sesamum</taxon>
    </lineage>
</organism>
<proteinExistence type="predicted"/>
<accession>A0AAW2Y6F7</accession>
<keyword evidence="1" id="KW-0863">Zinc-finger</keyword>
<dbReference type="SUPFAM" id="SSF57756">
    <property type="entry name" value="Retrovirus zinc finger-like domains"/>
    <property type="match status" value="1"/>
</dbReference>
<keyword evidence="1" id="KW-0479">Metal-binding</keyword>
<reference evidence="4" key="1">
    <citation type="submission" date="2020-06" db="EMBL/GenBank/DDBJ databases">
        <authorList>
            <person name="Li T."/>
            <person name="Hu X."/>
            <person name="Zhang T."/>
            <person name="Song X."/>
            <person name="Zhang H."/>
            <person name="Dai N."/>
            <person name="Sheng W."/>
            <person name="Hou X."/>
            <person name="Wei L."/>
        </authorList>
    </citation>
    <scope>NUCLEOTIDE SEQUENCE</scope>
    <source>
        <strain evidence="4">KEN1</strain>
        <tissue evidence="4">Leaf</tissue>
    </source>
</reference>
<protein>
    <recommendedName>
        <fullName evidence="3">CCHC-type domain-containing protein</fullName>
    </recommendedName>
</protein>
<keyword evidence="1" id="KW-0862">Zinc</keyword>
<feature type="domain" description="CCHC-type" evidence="3">
    <location>
        <begin position="235"/>
        <end position="250"/>
    </location>
</feature>
<gene>
    <name evidence="4" type="ORF">Slati_0027900</name>
</gene>
<dbReference type="Pfam" id="PF00098">
    <property type="entry name" value="zf-CCHC"/>
    <property type="match status" value="1"/>
</dbReference>
<evidence type="ECO:0000259" key="3">
    <source>
        <dbReference type="PROSITE" id="PS50158"/>
    </source>
</evidence>
<dbReference type="GO" id="GO:0008270">
    <property type="term" value="F:zinc ion binding"/>
    <property type="evidence" value="ECO:0007669"/>
    <property type="project" value="UniProtKB-KW"/>
</dbReference>
<dbReference type="PROSITE" id="PS50158">
    <property type="entry name" value="ZF_CCHC"/>
    <property type="match status" value="1"/>
</dbReference>
<feature type="compositionally biased region" description="Basic residues" evidence="2">
    <location>
        <begin position="185"/>
        <end position="198"/>
    </location>
</feature>